<name>A0A1J1IMK1_9DIPT</name>
<dbReference type="AlphaFoldDB" id="A0A1J1IMK1"/>
<dbReference type="Proteomes" id="UP000183832">
    <property type="component" value="Unassembled WGS sequence"/>
</dbReference>
<organism evidence="1 2">
    <name type="scientific">Clunio marinus</name>
    <dbReference type="NCBI Taxonomy" id="568069"/>
    <lineage>
        <taxon>Eukaryota</taxon>
        <taxon>Metazoa</taxon>
        <taxon>Ecdysozoa</taxon>
        <taxon>Arthropoda</taxon>
        <taxon>Hexapoda</taxon>
        <taxon>Insecta</taxon>
        <taxon>Pterygota</taxon>
        <taxon>Neoptera</taxon>
        <taxon>Endopterygota</taxon>
        <taxon>Diptera</taxon>
        <taxon>Nematocera</taxon>
        <taxon>Chironomoidea</taxon>
        <taxon>Chironomidae</taxon>
        <taxon>Clunio</taxon>
    </lineage>
</organism>
<proteinExistence type="predicted"/>
<evidence type="ECO:0000313" key="1">
    <source>
        <dbReference type="EMBL" id="CRL01451.1"/>
    </source>
</evidence>
<reference evidence="1 2" key="1">
    <citation type="submission" date="2015-04" db="EMBL/GenBank/DDBJ databases">
        <authorList>
            <person name="Syromyatnikov M.Y."/>
            <person name="Popov V.N."/>
        </authorList>
    </citation>
    <scope>NUCLEOTIDE SEQUENCE [LARGE SCALE GENOMIC DNA]</scope>
</reference>
<dbReference type="EMBL" id="CVRI01000055">
    <property type="protein sequence ID" value="CRL01451.1"/>
    <property type="molecule type" value="Genomic_DNA"/>
</dbReference>
<keyword evidence="2" id="KW-1185">Reference proteome</keyword>
<accession>A0A1J1IMK1</accession>
<sequence>MYSKRSEVASQFEYEKYVKLFRNLSRQLKPSLHKCRHAQIFLSHGVFFLILGHIELNLCDMII</sequence>
<gene>
    <name evidence="1" type="ORF">CLUMA_CG014827</name>
</gene>
<protein>
    <submittedName>
        <fullName evidence="1">CLUMA_CG014827, isoform A</fullName>
    </submittedName>
</protein>
<evidence type="ECO:0000313" key="2">
    <source>
        <dbReference type="Proteomes" id="UP000183832"/>
    </source>
</evidence>